<dbReference type="EMBL" id="JACEIK010002844">
    <property type="protein sequence ID" value="MCD9639096.1"/>
    <property type="molecule type" value="Genomic_DNA"/>
</dbReference>
<organism evidence="1 2">
    <name type="scientific">Datura stramonium</name>
    <name type="common">Jimsonweed</name>
    <name type="synonym">Common thornapple</name>
    <dbReference type="NCBI Taxonomy" id="4076"/>
    <lineage>
        <taxon>Eukaryota</taxon>
        <taxon>Viridiplantae</taxon>
        <taxon>Streptophyta</taxon>
        <taxon>Embryophyta</taxon>
        <taxon>Tracheophyta</taxon>
        <taxon>Spermatophyta</taxon>
        <taxon>Magnoliopsida</taxon>
        <taxon>eudicotyledons</taxon>
        <taxon>Gunneridae</taxon>
        <taxon>Pentapetalae</taxon>
        <taxon>asterids</taxon>
        <taxon>lamiids</taxon>
        <taxon>Solanales</taxon>
        <taxon>Solanaceae</taxon>
        <taxon>Solanoideae</taxon>
        <taxon>Datureae</taxon>
        <taxon>Datura</taxon>
    </lineage>
</organism>
<gene>
    <name evidence="1" type="ORF">HAX54_023399</name>
</gene>
<comment type="caution">
    <text evidence="1">The sequence shown here is derived from an EMBL/GenBank/DDBJ whole genome shotgun (WGS) entry which is preliminary data.</text>
</comment>
<dbReference type="Proteomes" id="UP000823775">
    <property type="component" value="Unassembled WGS sequence"/>
</dbReference>
<sequence length="81" mass="9688">MSELIEEGLWKSQLLQTTFPHDIVEHIKRDIHVEELVDYWDIPWWMATITGEFTINSAWNILRSKGVSNDVYINMWTRELP</sequence>
<evidence type="ECO:0000313" key="1">
    <source>
        <dbReference type="EMBL" id="MCD9639096.1"/>
    </source>
</evidence>
<keyword evidence="2" id="KW-1185">Reference proteome</keyword>
<evidence type="ECO:0000313" key="2">
    <source>
        <dbReference type="Proteomes" id="UP000823775"/>
    </source>
</evidence>
<reference evidence="1 2" key="1">
    <citation type="journal article" date="2021" name="BMC Genomics">
        <title>Datura genome reveals duplications of psychoactive alkaloid biosynthetic genes and high mutation rate following tissue culture.</title>
        <authorList>
            <person name="Rajewski A."/>
            <person name="Carter-House D."/>
            <person name="Stajich J."/>
            <person name="Litt A."/>
        </authorList>
    </citation>
    <scope>NUCLEOTIDE SEQUENCE [LARGE SCALE GENOMIC DNA]</scope>
    <source>
        <strain evidence="1">AR-01</strain>
    </source>
</reference>
<accession>A0ABS8UY02</accession>
<feature type="non-terminal residue" evidence="1">
    <location>
        <position position="81"/>
    </location>
</feature>
<name>A0ABS8UY02_DATST</name>
<proteinExistence type="predicted"/>
<protein>
    <submittedName>
        <fullName evidence="1">Uncharacterized protein</fullName>
    </submittedName>
</protein>